<dbReference type="EMBL" id="JACEIK010004313">
    <property type="protein sequence ID" value="MCD9645013.1"/>
    <property type="molecule type" value="Genomic_DNA"/>
</dbReference>
<comment type="caution">
    <text evidence="2">The sequence shown here is derived from an EMBL/GenBank/DDBJ whole genome shotgun (WGS) entry which is preliminary data.</text>
</comment>
<reference evidence="2 3" key="1">
    <citation type="journal article" date="2021" name="BMC Genomics">
        <title>Datura genome reveals duplications of psychoactive alkaloid biosynthetic genes and high mutation rate following tissue culture.</title>
        <authorList>
            <person name="Rajewski A."/>
            <person name="Carter-House D."/>
            <person name="Stajich J."/>
            <person name="Litt A."/>
        </authorList>
    </citation>
    <scope>NUCLEOTIDE SEQUENCE [LARGE SCALE GENOMIC DNA]</scope>
    <source>
        <strain evidence="2">AR-01</strain>
    </source>
</reference>
<gene>
    <name evidence="2" type="ORF">HAX54_033655</name>
</gene>
<protein>
    <submittedName>
        <fullName evidence="2">Uncharacterized protein</fullName>
    </submittedName>
</protein>
<accession>A0ABS8VCM9</accession>
<evidence type="ECO:0000256" key="1">
    <source>
        <dbReference type="SAM" id="MobiDB-lite"/>
    </source>
</evidence>
<feature type="non-terminal residue" evidence="2">
    <location>
        <position position="1"/>
    </location>
</feature>
<sequence length="54" mass="6255">GYEHSADRRTIERYVREHLKNKGERLPRMLSIGLPYETPKDMSGPSPPPFPHLP</sequence>
<feature type="region of interest" description="Disordered" evidence="1">
    <location>
        <begin position="34"/>
        <end position="54"/>
    </location>
</feature>
<evidence type="ECO:0000313" key="2">
    <source>
        <dbReference type="EMBL" id="MCD9645013.1"/>
    </source>
</evidence>
<keyword evidence="3" id="KW-1185">Reference proteome</keyword>
<feature type="compositionally biased region" description="Pro residues" evidence="1">
    <location>
        <begin position="45"/>
        <end position="54"/>
    </location>
</feature>
<dbReference type="Proteomes" id="UP000823775">
    <property type="component" value="Unassembled WGS sequence"/>
</dbReference>
<organism evidence="2 3">
    <name type="scientific">Datura stramonium</name>
    <name type="common">Jimsonweed</name>
    <name type="synonym">Common thornapple</name>
    <dbReference type="NCBI Taxonomy" id="4076"/>
    <lineage>
        <taxon>Eukaryota</taxon>
        <taxon>Viridiplantae</taxon>
        <taxon>Streptophyta</taxon>
        <taxon>Embryophyta</taxon>
        <taxon>Tracheophyta</taxon>
        <taxon>Spermatophyta</taxon>
        <taxon>Magnoliopsida</taxon>
        <taxon>eudicotyledons</taxon>
        <taxon>Gunneridae</taxon>
        <taxon>Pentapetalae</taxon>
        <taxon>asterids</taxon>
        <taxon>lamiids</taxon>
        <taxon>Solanales</taxon>
        <taxon>Solanaceae</taxon>
        <taxon>Solanoideae</taxon>
        <taxon>Datureae</taxon>
        <taxon>Datura</taxon>
    </lineage>
</organism>
<evidence type="ECO:0000313" key="3">
    <source>
        <dbReference type="Proteomes" id="UP000823775"/>
    </source>
</evidence>
<feature type="non-terminal residue" evidence="2">
    <location>
        <position position="54"/>
    </location>
</feature>
<name>A0ABS8VCM9_DATST</name>
<proteinExistence type="predicted"/>